<proteinExistence type="predicted"/>
<accession>A0AAD6NHH7</accession>
<sequence length="250" mass="26661">MVSGVADVYSNAWISRIADDSEGTNTKTTLGFYACQLARGKYFPMLSSYTLTVIESEECGASIEDNSKPTTSSQHHGFGSHIDPKAKVGCYSIDTHTHFTPTDRLILGLATFTAGGAEMPVPVGIVRTGFIGDAEAGDVIEFNFISTISGCYGFYAPGAGFGHIKFATTIYQANKPVNILHKPLTVSTCDKQQNQSLQGPDAEEDGAVAAPKRSEEKAPREEVSQEVANVISTVIRNMAGLPAGESWEVA</sequence>
<evidence type="ECO:0000313" key="3">
    <source>
        <dbReference type="Proteomes" id="UP001221413"/>
    </source>
</evidence>
<organism evidence="2 3">
    <name type="scientific">Drechslerella dactyloides</name>
    <name type="common">Nematode-trapping fungus</name>
    <name type="synonym">Arthrobotrys dactyloides</name>
    <dbReference type="NCBI Taxonomy" id="74499"/>
    <lineage>
        <taxon>Eukaryota</taxon>
        <taxon>Fungi</taxon>
        <taxon>Dikarya</taxon>
        <taxon>Ascomycota</taxon>
        <taxon>Pezizomycotina</taxon>
        <taxon>Orbiliomycetes</taxon>
        <taxon>Orbiliales</taxon>
        <taxon>Orbiliaceae</taxon>
        <taxon>Drechslerella</taxon>
    </lineage>
</organism>
<reference evidence="2" key="1">
    <citation type="submission" date="2023-01" db="EMBL/GenBank/DDBJ databases">
        <title>The chitinases involved in constricting ring structure development in the nematode-trapping fungus Drechslerella dactyloides.</title>
        <authorList>
            <person name="Wang R."/>
            <person name="Zhang L."/>
            <person name="Tang P."/>
            <person name="Li S."/>
            <person name="Liang L."/>
        </authorList>
    </citation>
    <scope>NUCLEOTIDE SEQUENCE</scope>
    <source>
        <strain evidence="2">YMF1.00031</strain>
    </source>
</reference>
<protein>
    <submittedName>
        <fullName evidence="2">Uncharacterized protein</fullName>
    </submittedName>
</protein>
<dbReference type="EMBL" id="JAQGDS010000012">
    <property type="protein sequence ID" value="KAJ6256778.1"/>
    <property type="molecule type" value="Genomic_DNA"/>
</dbReference>
<dbReference type="AlphaFoldDB" id="A0AAD6NHH7"/>
<feature type="compositionally biased region" description="Basic and acidic residues" evidence="1">
    <location>
        <begin position="212"/>
        <end position="223"/>
    </location>
</feature>
<comment type="caution">
    <text evidence="2">The sequence shown here is derived from an EMBL/GenBank/DDBJ whole genome shotgun (WGS) entry which is preliminary data.</text>
</comment>
<evidence type="ECO:0000256" key="1">
    <source>
        <dbReference type="SAM" id="MobiDB-lite"/>
    </source>
</evidence>
<name>A0AAD6NHH7_DREDA</name>
<keyword evidence="3" id="KW-1185">Reference proteome</keyword>
<evidence type="ECO:0000313" key="2">
    <source>
        <dbReference type="EMBL" id="KAJ6256778.1"/>
    </source>
</evidence>
<dbReference type="Proteomes" id="UP001221413">
    <property type="component" value="Unassembled WGS sequence"/>
</dbReference>
<feature type="region of interest" description="Disordered" evidence="1">
    <location>
        <begin position="191"/>
        <end position="224"/>
    </location>
</feature>
<gene>
    <name evidence="2" type="ORF">Dda_8645</name>
</gene>